<reference evidence="1 2" key="1">
    <citation type="submission" date="2017-09" db="EMBL/GenBank/DDBJ databases">
        <title>Depth-based differentiation of microbial function through sediment-hosted aquifers and enrichment of novel symbionts in the deep terrestrial subsurface.</title>
        <authorList>
            <person name="Probst A.J."/>
            <person name="Ladd B."/>
            <person name="Jarett J.K."/>
            <person name="Geller-Mcgrath D.E."/>
            <person name="Sieber C.M."/>
            <person name="Emerson J.B."/>
            <person name="Anantharaman K."/>
            <person name="Thomas B.C."/>
            <person name="Malmstrom R."/>
            <person name="Stieglmeier M."/>
            <person name="Klingl A."/>
            <person name="Woyke T."/>
            <person name="Ryan C.M."/>
            <person name="Banfield J.F."/>
        </authorList>
    </citation>
    <scope>NUCLEOTIDE SEQUENCE [LARGE SCALE GENOMIC DNA]</scope>
    <source>
        <strain evidence="1">CG18_big_fil_WC_8_21_14_2_50_39_7</strain>
    </source>
</reference>
<dbReference type="Gene3D" id="1.10.287.890">
    <property type="entry name" value="Crystal structure of tRNA isopentenylpyrophosphate transferase (bh2366) domain"/>
    <property type="match status" value="1"/>
</dbReference>
<comment type="caution">
    <text evidence="1">The sequence shown here is derived from an EMBL/GenBank/DDBJ whole genome shotgun (WGS) entry which is preliminary data.</text>
</comment>
<name>A0A2H0EDA0_9BACT</name>
<proteinExistence type="predicted"/>
<evidence type="ECO:0008006" key="3">
    <source>
        <dbReference type="Google" id="ProtNLM"/>
    </source>
</evidence>
<dbReference type="EMBL" id="PCTX01000021">
    <property type="protein sequence ID" value="PIP92281.1"/>
    <property type="molecule type" value="Genomic_DNA"/>
</dbReference>
<organism evidence="1 2">
    <name type="scientific">Candidatus Wolfebacteria bacterium CG18_big_fil_WC_8_21_14_2_50_39_7</name>
    <dbReference type="NCBI Taxonomy" id="1975071"/>
    <lineage>
        <taxon>Bacteria</taxon>
        <taxon>Candidatus Wolfeibacteriota</taxon>
    </lineage>
</organism>
<accession>A0A2H0EDA0</accession>
<evidence type="ECO:0000313" key="1">
    <source>
        <dbReference type="EMBL" id="PIP92281.1"/>
    </source>
</evidence>
<evidence type="ECO:0000313" key="2">
    <source>
        <dbReference type="Proteomes" id="UP000229241"/>
    </source>
</evidence>
<gene>
    <name evidence="1" type="ORF">COW77_00775</name>
</gene>
<dbReference type="AlphaFoldDB" id="A0A2H0EDA0"/>
<sequence length="29" mass="3693">MIDSILKESWQYVKRQMTWFKKDKEFILT</sequence>
<dbReference type="Proteomes" id="UP000229241">
    <property type="component" value="Unassembled WGS sequence"/>
</dbReference>
<protein>
    <recommendedName>
        <fullName evidence="3">tRNA (Adenosine(37)-N6)-dimethylallyltransferase MiaA</fullName>
    </recommendedName>
</protein>